<organism evidence="2 3">
    <name type="scientific">Macrophomina phaseolina</name>
    <dbReference type="NCBI Taxonomy" id="35725"/>
    <lineage>
        <taxon>Eukaryota</taxon>
        <taxon>Fungi</taxon>
        <taxon>Dikarya</taxon>
        <taxon>Ascomycota</taxon>
        <taxon>Pezizomycotina</taxon>
        <taxon>Dothideomycetes</taxon>
        <taxon>Dothideomycetes incertae sedis</taxon>
        <taxon>Botryosphaeriales</taxon>
        <taxon>Botryosphaeriaceae</taxon>
        <taxon>Macrophomina</taxon>
    </lineage>
</organism>
<dbReference type="Proteomes" id="UP000774617">
    <property type="component" value="Unassembled WGS sequence"/>
</dbReference>
<proteinExistence type="predicted"/>
<sequence length="211" mass="22670">MPRPGSLALRPRRPPLARRTALVAATAAAVALRDAVSNWDGLVVHAEQQEGRTSTDDQTRSVPRPSHPTKKARRRALIEARRGSLSAFNPAGGANLSQAAGRVASSIQPETHASRKTDDVRHLFAKSGCCQALVLCACPLSREGLLKATAPLSNRAYDRRDGLNALQSLRTITRAANKKNLSVRGKSVIRGHSPIHRVETADSISGRAEIE</sequence>
<gene>
    <name evidence="2" type="ORF">B0J12DRAFT_696434</name>
</gene>
<evidence type="ECO:0000313" key="2">
    <source>
        <dbReference type="EMBL" id="KAH7058755.1"/>
    </source>
</evidence>
<name>A0ABQ8GKU7_9PEZI</name>
<accession>A0ABQ8GKU7</accession>
<dbReference type="EMBL" id="JAGTJR010000006">
    <property type="protein sequence ID" value="KAH7058755.1"/>
    <property type="molecule type" value="Genomic_DNA"/>
</dbReference>
<protein>
    <submittedName>
        <fullName evidence="2">Uncharacterized protein</fullName>
    </submittedName>
</protein>
<keyword evidence="3" id="KW-1185">Reference proteome</keyword>
<feature type="compositionally biased region" description="Basic and acidic residues" evidence="1">
    <location>
        <begin position="47"/>
        <end position="59"/>
    </location>
</feature>
<feature type="region of interest" description="Disordered" evidence="1">
    <location>
        <begin position="47"/>
        <end position="73"/>
    </location>
</feature>
<comment type="caution">
    <text evidence="2">The sequence shown here is derived from an EMBL/GenBank/DDBJ whole genome shotgun (WGS) entry which is preliminary data.</text>
</comment>
<evidence type="ECO:0000313" key="3">
    <source>
        <dbReference type="Proteomes" id="UP000774617"/>
    </source>
</evidence>
<evidence type="ECO:0000256" key="1">
    <source>
        <dbReference type="SAM" id="MobiDB-lite"/>
    </source>
</evidence>
<reference evidence="2 3" key="1">
    <citation type="journal article" date="2021" name="Nat. Commun.">
        <title>Genetic determinants of endophytism in the Arabidopsis root mycobiome.</title>
        <authorList>
            <person name="Mesny F."/>
            <person name="Miyauchi S."/>
            <person name="Thiergart T."/>
            <person name="Pickel B."/>
            <person name="Atanasova L."/>
            <person name="Karlsson M."/>
            <person name="Huettel B."/>
            <person name="Barry K.W."/>
            <person name="Haridas S."/>
            <person name="Chen C."/>
            <person name="Bauer D."/>
            <person name="Andreopoulos W."/>
            <person name="Pangilinan J."/>
            <person name="LaButti K."/>
            <person name="Riley R."/>
            <person name="Lipzen A."/>
            <person name="Clum A."/>
            <person name="Drula E."/>
            <person name="Henrissat B."/>
            <person name="Kohler A."/>
            <person name="Grigoriev I.V."/>
            <person name="Martin F.M."/>
            <person name="Hacquard S."/>
        </authorList>
    </citation>
    <scope>NUCLEOTIDE SEQUENCE [LARGE SCALE GENOMIC DNA]</scope>
    <source>
        <strain evidence="2 3">MPI-SDFR-AT-0080</strain>
    </source>
</reference>